<feature type="domain" description="Methyltransferase" evidence="3">
    <location>
        <begin position="37"/>
        <end position="124"/>
    </location>
</feature>
<sequence length="250" mass="27238">MTSQRWDAALYDQRHSFVADYGIDLLTALDAAPGERVLDAGCGTGDHLAHLRDNGVETVGVDASVPMVERARQRFPGLDVRVADLRHVAFDIPFDAVLSNATLHWIPEADQAAATMFAALRPGGRLVAELGGDGNVAAITTGAQRLRARHGLAPAPSPWYFPSVAGYAGVLERAGFEVDSVVLFDRPTPLTGEDGLAVWVRMFGAHLLDGVADSEGFLAELSHQLRPHLYRDETWWADYRRLRVSACKPR</sequence>
<evidence type="ECO:0000259" key="3">
    <source>
        <dbReference type="Pfam" id="PF13649"/>
    </source>
</evidence>
<protein>
    <submittedName>
        <fullName evidence="4">Class I SAM-dependent methyltransferase</fullName>
    </submittedName>
</protein>
<dbReference type="CDD" id="cd02440">
    <property type="entry name" value="AdoMet_MTases"/>
    <property type="match status" value="1"/>
</dbReference>
<dbReference type="Pfam" id="PF13649">
    <property type="entry name" value="Methyltransf_25"/>
    <property type="match status" value="1"/>
</dbReference>
<evidence type="ECO:0000313" key="4">
    <source>
        <dbReference type="EMBL" id="GAA3760713.1"/>
    </source>
</evidence>
<gene>
    <name evidence="4" type="ORF">GCM10022402_43200</name>
</gene>
<proteinExistence type="predicted"/>
<accession>A0ABP7GBJ2</accession>
<dbReference type="PANTHER" id="PTHR43861">
    <property type="entry name" value="TRANS-ACONITATE 2-METHYLTRANSFERASE-RELATED"/>
    <property type="match status" value="1"/>
</dbReference>
<dbReference type="GO" id="GO:0032259">
    <property type="term" value="P:methylation"/>
    <property type="evidence" value="ECO:0007669"/>
    <property type="project" value="UniProtKB-KW"/>
</dbReference>
<dbReference type="EMBL" id="BAABDD010000031">
    <property type="protein sequence ID" value="GAA3760713.1"/>
    <property type="molecule type" value="Genomic_DNA"/>
</dbReference>
<organism evidence="4 5">
    <name type="scientific">Salinactinospora qingdaonensis</name>
    <dbReference type="NCBI Taxonomy" id="702744"/>
    <lineage>
        <taxon>Bacteria</taxon>
        <taxon>Bacillati</taxon>
        <taxon>Actinomycetota</taxon>
        <taxon>Actinomycetes</taxon>
        <taxon>Streptosporangiales</taxon>
        <taxon>Nocardiopsidaceae</taxon>
        <taxon>Salinactinospora</taxon>
    </lineage>
</organism>
<evidence type="ECO:0000256" key="1">
    <source>
        <dbReference type="ARBA" id="ARBA00022603"/>
    </source>
</evidence>
<keyword evidence="5" id="KW-1185">Reference proteome</keyword>
<dbReference type="Gene3D" id="3.40.50.150">
    <property type="entry name" value="Vaccinia Virus protein VP39"/>
    <property type="match status" value="1"/>
</dbReference>
<dbReference type="GO" id="GO:0008168">
    <property type="term" value="F:methyltransferase activity"/>
    <property type="evidence" value="ECO:0007669"/>
    <property type="project" value="UniProtKB-KW"/>
</dbReference>
<dbReference type="PANTHER" id="PTHR43861:SF1">
    <property type="entry name" value="TRANS-ACONITATE 2-METHYLTRANSFERASE"/>
    <property type="match status" value="1"/>
</dbReference>
<dbReference type="Proteomes" id="UP001500908">
    <property type="component" value="Unassembled WGS sequence"/>
</dbReference>
<dbReference type="SUPFAM" id="SSF53335">
    <property type="entry name" value="S-adenosyl-L-methionine-dependent methyltransferases"/>
    <property type="match status" value="1"/>
</dbReference>
<comment type="caution">
    <text evidence="4">The sequence shown here is derived from an EMBL/GenBank/DDBJ whole genome shotgun (WGS) entry which is preliminary data.</text>
</comment>
<keyword evidence="2" id="KW-0808">Transferase</keyword>
<dbReference type="RefSeq" id="WP_344975580.1">
    <property type="nucleotide sequence ID" value="NZ_BAABDD010000031.1"/>
</dbReference>
<keyword evidence="1 4" id="KW-0489">Methyltransferase</keyword>
<dbReference type="InterPro" id="IPR029063">
    <property type="entry name" value="SAM-dependent_MTases_sf"/>
</dbReference>
<name>A0ABP7GBJ2_9ACTN</name>
<reference evidence="5" key="1">
    <citation type="journal article" date="2019" name="Int. J. Syst. Evol. Microbiol.">
        <title>The Global Catalogue of Microorganisms (GCM) 10K type strain sequencing project: providing services to taxonomists for standard genome sequencing and annotation.</title>
        <authorList>
            <consortium name="The Broad Institute Genomics Platform"/>
            <consortium name="The Broad Institute Genome Sequencing Center for Infectious Disease"/>
            <person name="Wu L."/>
            <person name="Ma J."/>
        </authorList>
    </citation>
    <scope>NUCLEOTIDE SEQUENCE [LARGE SCALE GENOMIC DNA]</scope>
    <source>
        <strain evidence="5">JCM 17137</strain>
    </source>
</reference>
<dbReference type="InterPro" id="IPR041698">
    <property type="entry name" value="Methyltransf_25"/>
</dbReference>
<evidence type="ECO:0000313" key="5">
    <source>
        <dbReference type="Proteomes" id="UP001500908"/>
    </source>
</evidence>
<evidence type="ECO:0000256" key="2">
    <source>
        <dbReference type="ARBA" id="ARBA00022679"/>
    </source>
</evidence>